<evidence type="ECO:0000313" key="3">
    <source>
        <dbReference type="EMBL" id="SFF02799.1"/>
    </source>
</evidence>
<feature type="signal peptide" evidence="2">
    <location>
        <begin position="1"/>
        <end position="28"/>
    </location>
</feature>
<dbReference type="PIRSF" id="PIRSF006470">
    <property type="entry name" value="DctB"/>
    <property type="match status" value="1"/>
</dbReference>
<evidence type="ECO:0000256" key="2">
    <source>
        <dbReference type="SAM" id="SignalP"/>
    </source>
</evidence>
<dbReference type="NCBIfam" id="NF037995">
    <property type="entry name" value="TRAP_S1"/>
    <property type="match status" value="1"/>
</dbReference>
<keyword evidence="4" id="KW-1185">Reference proteome</keyword>
<dbReference type="GO" id="GO:0055085">
    <property type="term" value="P:transmembrane transport"/>
    <property type="evidence" value="ECO:0007669"/>
    <property type="project" value="InterPro"/>
</dbReference>
<dbReference type="STRING" id="1177982.SAMN04489711_11068"/>
<dbReference type="SUPFAM" id="SSF53850">
    <property type="entry name" value="Periplasmic binding protein-like II"/>
    <property type="match status" value="1"/>
</dbReference>
<dbReference type="CDD" id="cd13679">
    <property type="entry name" value="PBP2_TRAP_YiaO_like"/>
    <property type="match status" value="1"/>
</dbReference>
<gene>
    <name evidence="3" type="ORF">SAMN04489711_11068</name>
</gene>
<dbReference type="InterPro" id="IPR004682">
    <property type="entry name" value="TRAP_DctP"/>
</dbReference>
<dbReference type="OrthoDB" id="9794826at2"/>
<evidence type="ECO:0000313" key="4">
    <source>
        <dbReference type="Proteomes" id="UP000199119"/>
    </source>
</evidence>
<dbReference type="NCBIfam" id="TIGR00787">
    <property type="entry name" value="dctP"/>
    <property type="match status" value="1"/>
</dbReference>
<dbReference type="Gene3D" id="3.40.190.170">
    <property type="entry name" value="Bacterial extracellular solute-binding protein, family 7"/>
    <property type="match status" value="1"/>
</dbReference>
<dbReference type="Proteomes" id="UP000199119">
    <property type="component" value="Unassembled WGS sequence"/>
</dbReference>
<keyword evidence="1 2" id="KW-0732">Signal</keyword>
<dbReference type="PANTHER" id="PTHR33376:SF18">
    <property type="entry name" value="2,3-DIKETO-L-GULONATE-BINDING PERIPLASMIC PROTEIN YIAO"/>
    <property type="match status" value="1"/>
</dbReference>
<name>A0A1I2FD12_9BURK</name>
<dbReference type="RefSeq" id="WP_092940247.1">
    <property type="nucleotide sequence ID" value="NZ_FONX01000010.1"/>
</dbReference>
<dbReference type="Pfam" id="PF03480">
    <property type="entry name" value="DctP"/>
    <property type="match status" value="1"/>
</dbReference>
<organism evidence="3 4">
    <name type="scientific">Paracidovorax wautersii</name>
    <dbReference type="NCBI Taxonomy" id="1177982"/>
    <lineage>
        <taxon>Bacteria</taxon>
        <taxon>Pseudomonadati</taxon>
        <taxon>Pseudomonadota</taxon>
        <taxon>Betaproteobacteria</taxon>
        <taxon>Burkholderiales</taxon>
        <taxon>Comamonadaceae</taxon>
        <taxon>Paracidovorax</taxon>
    </lineage>
</organism>
<dbReference type="InterPro" id="IPR018389">
    <property type="entry name" value="DctP_fam"/>
</dbReference>
<proteinExistence type="predicted"/>
<feature type="chain" id="PRO_5011698683" evidence="2">
    <location>
        <begin position="29"/>
        <end position="331"/>
    </location>
</feature>
<dbReference type="PANTHER" id="PTHR33376">
    <property type="match status" value="1"/>
</dbReference>
<keyword evidence="3" id="KW-0675">Receptor</keyword>
<dbReference type="AlphaFoldDB" id="A0A1I2FD12"/>
<dbReference type="GO" id="GO:0030288">
    <property type="term" value="C:outer membrane-bounded periplasmic space"/>
    <property type="evidence" value="ECO:0007669"/>
    <property type="project" value="InterPro"/>
</dbReference>
<evidence type="ECO:0000256" key="1">
    <source>
        <dbReference type="ARBA" id="ARBA00022729"/>
    </source>
</evidence>
<protein>
    <submittedName>
        <fullName evidence="3">Tripartite ATP-independent transporter solute receptor, DctP family</fullName>
    </submittedName>
</protein>
<reference evidence="4" key="1">
    <citation type="submission" date="2016-10" db="EMBL/GenBank/DDBJ databases">
        <authorList>
            <person name="Varghese N."/>
            <person name="Submissions S."/>
        </authorList>
    </citation>
    <scope>NUCLEOTIDE SEQUENCE [LARGE SCALE GENOMIC DNA]</scope>
    <source>
        <strain evidence="4">DSM 27981</strain>
    </source>
</reference>
<dbReference type="GO" id="GO:0030246">
    <property type="term" value="F:carbohydrate binding"/>
    <property type="evidence" value="ECO:0007669"/>
    <property type="project" value="TreeGrafter"/>
</dbReference>
<sequence length="331" mass="36000">MKRFAFLKAVLAALALGATVAAPSLAQAQPTKIRFAHAGPETASQHLAALEFARLVKERSGGKLEVQVFPGSQLGNDSTVIGAVRGGTIDMMMAGSGNFSGMSSRFDVLDIPFLFRNPAHAYATVDGEVGQRLARELEPHNLQQLAFWEVGFRSITTRNRAVTKPEDVKGLKIRVTPNPTHIQAWKLLGANPIPMPLGELYQALESGAVDAQEHPVDITYAAKFYEVQKQLTLSRHAFTAMPVVMNKKKFDALAPALQQALLTSANDAKLFQRQLNQKNEPGIVAELRKHGMNVIETFDPAPFRAIVGESVRQSFVAKNGPELLNAVDAVK</sequence>
<accession>A0A1I2FD12</accession>
<dbReference type="InterPro" id="IPR038404">
    <property type="entry name" value="TRAP_DctP_sf"/>
</dbReference>
<dbReference type="EMBL" id="FONX01000010">
    <property type="protein sequence ID" value="SFF02799.1"/>
    <property type="molecule type" value="Genomic_DNA"/>
</dbReference>